<comment type="subcellular location">
    <subcellularLocation>
        <location evidence="1">Secreted</location>
    </subcellularLocation>
</comment>
<keyword evidence="7" id="KW-1185">Reference proteome</keyword>
<keyword evidence="2" id="KW-0964">Secreted</keyword>
<reference evidence="6" key="2">
    <citation type="submission" date="2025-09" db="UniProtKB">
        <authorList>
            <consortium name="Ensembl"/>
        </authorList>
    </citation>
    <scope>IDENTIFICATION</scope>
</reference>
<organism evidence="6 7">
    <name type="scientific">Xiphophorus couchianus</name>
    <name type="common">Monterrey platyfish</name>
    <dbReference type="NCBI Taxonomy" id="32473"/>
    <lineage>
        <taxon>Eukaryota</taxon>
        <taxon>Metazoa</taxon>
        <taxon>Chordata</taxon>
        <taxon>Craniata</taxon>
        <taxon>Vertebrata</taxon>
        <taxon>Euteleostomi</taxon>
        <taxon>Actinopterygii</taxon>
        <taxon>Neopterygii</taxon>
        <taxon>Teleostei</taxon>
        <taxon>Neoteleostei</taxon>
        <taxon>Acanthomorphata</taxon>
        <taxon>Ovalentaria</taxon>
        <taxon>Atherinomorphae</taxon>
        <taxon>Cyprinodontiformes</taxon>
        <taxon>Poeciliidae</taxon>
        <taxon>Poeciliinae</taxon>
        <taxon>Xiphophorus</taxon>
    </lineage>
</organism>
<accession>A0A3B5LLC7</accession>
<proteinExistence type="predicted"/>
<dbReference type="PANTHER" id="PTHR13723">
    <property type="entry name" value="ADAMTS A DISINTEGRIN AND METALLOPROTEASE WITH THROMBOSPONDIN MOTIFS PROTEASE"/>
    <property type="match status" value="1"/>
</dbReference>
<feature type="disulfide bond" evidence="4">
    <location>
        <begin position="4"/>
        <end position="15"/>
    </location>
</feature>
<evidence type="ECO:0000313" key="6">
    <source>
        <dbReference type="Ensembl" id="ENSXCOP00000011732.1"/>
    </source>
</evidence>
<dbReference type="Gene3D" id="2.60.120.830">
    <property type="match status" value="1"/>
</dbReference>
<dbReference type="InterPro" id="IPR050439">
    <property type="entry name" value="ADAMTS_ADAMTS-like"/>
</dbReference>
<reference evidence="6" key="1">
    <citation type="submission" date="2025-08" db="UniProtKB">
        <authorList>
            <consortium name="Ensembl"/>
        </authorList>
    </citation>
    <scope>IDENTIFICATION</scope>
</reference>
<dbReference type="PANTHER" id="PTHR13723:SF26">
    <property type="entry name" value="A DISINTEGRIN AND METALLOPROTEINASE WITH THROMBOSPONDIN MOTIFS 10"/>
    <property type="match status" value="1"/>
</dbReference>
<dbReference type="Pfam" id="PF19236">
    <property type="entry name" value="ADAMTS_CR_3"/>
    <property type="match status" value="1"/>
</dbReference>
<dbReference type="GO" id="GO:0031012">
    <property type="term" value="C:extracellular matrix"/>
    <property type="evidence" value="ECO:0007669"/>
    <property type="project" value="TreeGrafter"/>
</dbReference>
<dbReference type="GeneTree" id="ENSGT00940000158404"/>
<dbReference type="InterPro" id="IPR000884">
    <property type="entry name" value="TSP1_rpt"/>
</dbReference>
<dbReference type="PRINTS" id="PR01857">
    <property type="entry name" value="ADAMTSFAMILY"/>
</dbReference>
<evidence type="ECO:0000256" key="1">
    <source>
        <dbReference type="ARBA" id="ARBA00004613"/>
    </source>
</evidence>
<feature type="domain" description="ADAMTS/ADAMTS-like cysteine-rich" evidence="5">
    <location>
        <begin position="77"/>
        <end position="170"/>
    </location>
</feature>
<keyword evidence="3 4" id="KW-1015">Disulfide bond</keyword>
<dbReference type="PROSITE" id="PS50092">
    <property type="entry name" value="TSP1"/>
    <property type="match status" value="1"/>
</dbReference>
<dbReference type="Gene3D" id="2.20.100.10">
    <property type="entry name" value="Thrombospondin type-1 (TSP1) repeat"/>
    <property type="match status" value="1"/>
</dbReference>
<dbReference type="GO" id="GO:0006508">
    <property type="term" value="P:proteolysis"/>
    <property type="evidence" value="ECO:0007669"/>
    <property type="project" value="TreeGrafter"/>
</dbReference>
<feature type="disulfide bond" evidence="4">
    <location>
        <begin position="42"/>
        <end position="66"/>
    </location>
</feature>
<dbReference type="InterPro" id="IPR013273">
    <property type="entry name" value="ADAMTS/ADAMTS-like"/>
</dbReference>
<dbReference type="GO" id="GO:0005576">
    <property type="term" value="C:extracellular region"/>
    <property type="evidence" value="ECO:0007669"/>
    <property type="project" value="UniProtKB-SubCell"/>
</dbReference>
<dbReference type="Ensembl" id="ENSXCOT00000011866.1">
    <property type="protein sequence ID" value="ENSXCOP00000011732.1"/>
    <property type="gene ID" value="ENSXCOG00000008860.1"/>
</dbReference>
<sequence length="221" mass="24188">MSVCKHTTWCFKRVCVAYGTRPEGVDGGWGLWSAWGECSRTCGGGVSSSVRHCDKEFVHLCPMQECPAGSRDFREIQCSDFDSTPFRGKFYTWKPYRGGGVKSCSLNCLAEGYNFYTERAPAVVDGTPCRDDSLDVCVNGECKHVGCDRVLGSDVREDRCRICGGDGSSCISVEGVFNDSLPEGGRNQNASPVILLLSSSKSSQFRQSLIPTLEQQEAFTI</sequence>
<dbReference type="InterPro" id="IPR045371">
    <property type="entry name" value="ADAMTS_CR_3"/>
</dbReference>
<evidence type="ECO:0000256" key="4">
    <source>
        <dbReference type="PIRSR" id="PIRSR613273-3"/>
    </source>
</evidence>
<dbReference type="SMART" id="SM00209">
    <property type="entry name" value="TSP1"/>
    <property type="match status" value="1"/>
</dbReference>
<evidence type="ECO:0000259" key="5">
    <source>
        <dbReference type="Pfam" id="PF19236"/>
    </source>
</evidence>
<dbReference type="SUPFAM" id="SSF82895">
    <property type="entry name" value="TSP-1 type 1 repeat"/>
    <property type="match status" value="1"/>
</dbReference>
<dbReference type="InterPro" id="IPR036383">
    <property type="entry name" value="TSP1_rpt_sf"/>
</dbReference>
<dbReference type="Proteomes" id="UP000261380">
    <property type="component" value="Unplaced"/>
</dbReference>
<evidence type="ECO:0000256" key="2">
    <source>
        <dbReference type="ARBA" id="ARBA00022525"/>
    </source>
</evidence>
<feature type="disulfide bond" evidence="4">
    <location>
        <begin position="38"/>
        <end position="61"/>
    </location>
</feature>
<name>A0A3B5LLC7_9TELE</name>
<dbReference type="AlphaFoldDB" id="A0A3B5LLC7"/>
<dbReference type="GO" id="GO:0030198">
    <property type="term" value="P:extracellular matrix organization"/>
    <property type="evidence" value="ECO:0007669"/>
    <property type="project" value="InterPro"/>
</dbReference>
<evidence type="ECO:0000313" key="7">
    <source>
        <dbReference type="Proteomes" id="UP000261380"/>
    </source>
</evidence>
<protein>
    <recommendedName>
        <fullName evidence="5">ADAMTS/ADAMTS-like cysteine-rich domain-containing protein</fullName>
    </recommendedName>
</protein>
<evidence type="ECO:0000256" key="3">
    <source>
        <dbReference type="ARBA" id="ARBA00023157"/>
    </source>
</evidence>
<dbReference type="GO" id="GO:0004222">
    <property type="term" value="F:metalloendopeptidase activity"/>
    <property type="evidence" value="ECO:0007669"/>
    <property type="project" value="TreeGrafter"/>
</dbReference>